<dbReference type="SMART" id="SM00700">
    <property type="entry name" value="JHBP"/>
    <property type="match status" value="1"/>
</dbReference>
<accession>A0A2J7QFK0</accession>
<dbReference type="Proteomes" id="UP000235965">
    <property type="component" value="Unassembled WGS sequence"/>
</dbReference>
<comment type="caution">
    <text evidence="1">The sequence shown here is derived from an EMBL/GenBank/DDBJ whole genome shotgun (WGS) entry which is preliminary data.</text>
</comment>
<proteinExistence type="predicted"/>
<reference evidence="1 2" key="1">
    <citation type="submission" date="2017-12" db="EMBL/GenBank/DDBJ databases">
        <title>Hemimetabolous genomes reveal molecular basis of termite eusociality.</title>
        <authorList>
            <person name="Harrison M.C."/>
            <person name="Jongepier E."/>
            <person name="Robertson H.M."/>
            <person name="Arning N."/>
            <person name="Bitard-Feildel T."/>
            <person name="Chao H."/>
            <person name="Childers C.P."/>
            <person name="Dinh H."/>
            <person name="Doddapaneni H."/>
            <person name="Dugan S."/>
            <person name="Gowin J."/>
            <person name="Greiner C."/>
            <person name="Han Y."/>
            <person name="Hu H."/>
            <person name="Hughes D.S.T."/>
            <person name="Huylmans A.-K."/>
            <person name="Kemena C."/>
            <person name="Kremer L.P.M."/>
            <person name="Lee S.L."/>
            <person name="Lopez-Ezquerra A."/>
            <person name="Mallet L."/>
            <person name="Monroy-Kuhn J.M."/>
            <person name="Moser A."/>
            <person name="Murali S.C."/>
            <person name="Muzny D.M."/>
            <person name="Otani S."/>
            <person name="Piulachs M.-D."/>
            <person name="Poelchau M."/>
            <person name="Qu J."/>
            <person name="Schaub F."/>
            <person name="Wada-Katsumata A."/>
            <person name="Worley K.C."/>
            <person name="Xie Q."/>
            <person name="Ylla G."/>
            <person name="Poulsen M."/>
            <person name="Gibbs R.A."/>
            <person name="Schal C."/>
            <person name="Richards S."/>
            <person name="Belles X."/>
            <person name="Korb J."/>
            <person name="Bornberg-Bauer E."/>
        </authorList>
    </citation>
    <scope>NUCLEOTIDE SEQUENCE [LARGE SCALE GENOMIC DNA]</scope>
    <source>
        <tissue evidence="1">Whole body</tissue>
    </source>
</reference>
<organism evidence="1 2">
    <name type="scientific">Cryptotermes secundus</name>
    <dbReference type="NCBI Taxonomy" id="105785"/>
    <lineage>
        <taxon>Eukaryota</taxon>
        <taxon>Metazoa</taxon>
        <taxon>Ecdysozoa</taxon>
        <taxon>Arthropoda</taxon>
        <taxon>Hexapoda</taxon>
        <taxon>Insecta</taxon>
        <taxon>Pterygota</taxon>
        <taxon>Neoptera</taxon>
        <taxon>Polyneoptera</taxon>
        <taxon>Dictyoptera</taxon>
        <taxon>Blattodea</taxon>
        <taxon>Blattoidea</taxon>
        <taxon>Termitoidae</taxon>
        <taxon>Kalotermitidae</taxon>
        <taxon>Cryptotermitinae</taxon>
        <taxon>Cryptotermes</taxon>
    </lineage>
</organism>
<sequence>MFEGNRNTHKHIYTHGRQWTGLRLSCDVDLAFAFVAAMPAALALGILVGSDASSISTWHLGWQRCQTDARKYKIPRMDPLEIAEMEISEGPSNGGLSLSMRNVKMYGLKHAVLQKTEFDFDRNHVMYDTNIPVLTILGEYEVSGRILLLPISGKGDINITLINSHLTYSYDFDIVERNGNRYHVTKNHKAVVEPTVGLYHLSNLFNGDKLLGKALNTVTTAMG</sequence>
<dbReference type="STRING" id="105785.A0A2J7QFK0"/>
<protein>
    <recommendedName>
        <fullName evidence="3">Protein takeout</fullName>
    </recommendedName>
</protein>
<gene>
    <name evidence="1" type="ORF">B7P43_G02430</name>
</gene>
<dbReference type="PANTHER" id="PTHR11008">
    <property type="entry name" value="PROTEIN TAKEOUT-LIKE PROTEIN"/>
    <property type="match status" value="1"/>
</dbReference>
<evidence type="ECO:0000313" key="1">
    <source>
        <dbReference type="EMBL" id="PNF27360.1"/>
    </source>
</evidence>
<dbReference type="AlphaFoldDB" id="A0A2J7QFK0"/>
<dbReference type="InParanoid" id="A0A2J7QFK0"/>
<dbReference type="Pfam" id="PF06585">
    <property type="entry name" value="JHBP"/>
    <property type="match status" value="1"/>
</dbReference>
<keyword evidence="2" id="KW-1185">Reference proteome</keyword>
<dbReference type="PANTHER" id="PTHR11008:SF32">
    <property type="entry name" value="CIRCADIAN CLOCK-CONTROLLED PROTEIN DAYWAKE-RELATED"/>
    <property type="match status" value="1"/>
</dbReference>
<dbReference type="OrthoDB" id="8194225at2759"/>
<name>A0A2J7QFK0_9NEOP</name>
<evidence type="ECO:0008006" key="3">
    <source>
        <dbReference type="Google" id="ProtNLM"/>
    </source>
</evidence>
<dbReference type="InterPro" id="IPR038606">
    <property type="entry name" value="To_sf"/>
</dbReference>
<dbReference type="GO" id="GO:0005615">
    <property type="term" value="C:extracellular space"/>
    <property type="evidence" value="ECO:0007669"/>
    <property type="project" value="TreeGrafter"/>
</dbReference>
<dbReference type="InterPro" id="IPR010562">
    <property type="entry name" value="Haemolymph_juvenile_hormone-bd"/>
</dbReference>
<dbReference type="EMBL" id="NEVH01015297">
    <property type="protein sequence ID" value="PNF27360.1"/>
    <property type="molecule type" value="Genomic_DNA"/>
</dbReference>
<evidence type="ECO:0000313" key="2">
    <source>
        <dbReference type="Proteomes" id="UP000235965"/>
    </source>
</evidence>
<dbReference type="Gene3D" id="3.15.10.30">
    <property type="entry name" value="Haemolymph juvenile hormone binding protein"/>
    <property type="match status" value="1"/>
</dbReference>